<dbReference type="PANTHER" id="PTHR32208">
    <property type="entry name" value="SECRETED PROTEIN-RELATED"/>
    <property type="match status" value="1"/>
</dbReference>
<dbReference type="PANTHER" id="PTHR32208:SF54">
    <property type="entry name" value="ALDEHYDE OXIDASE GLOX-LIKE"/>
    <property type="match status" value="1"/>
</dbReference>
<organism evidence="4 5">
    <name type="scientific">Anisodus tanguticus</name>
    <dbReference type="NCBI Taxonomy" id="243964"/>
    <lineage>
        <taxon>Eukaryota</taxon>
        <taxon>Viridiplantae</taxon>
        <taxon>Streptophyta</taxon>
        <taxon>Embryophyta</taxon>
        <taxon>Tracheophyta</taxon>
        <taxon>Spermatophyta</taxon>
        <taxon>Magnoliopsida</taxon>
        <taxon>eudicotyledons</taxon>
        <taxon>Gunneridae</taxon>
        <taxon>Pentapetalae</taxon>
        <taxon>asterids</taxon>
        <taxon>lamiids</taxon>
        <taxon>Solanales</taxon>
        <taxon>Solanaceae</taxon>
        <taxon>Solanoideae</taxon>
        <taxon>Hyoscyameae</taxon>
        <taxon>Anisodus</taxon>
    </lineage>
</organism>
<dbReference type="InterPro" id="IPR036465">
    <property type="entry name" value="vWFA_dom_sf"/>
</dbReference>
<dbReference type="SMART" id="SM00327">
    <property type="entry name" value="VWA"/>
    <property type="match status" value="1"/>
</dbReference>
<evidence type="ECO:0000259" key="3">
    <source>
        <dbReference type="SMART" id="SM00327"/>
    </source>
</evidence>
<comment type="caution">
    <text evidence="4">The sequence shown here is derived from an EMBL/GenBank/DDBJ whole genome shotgun (WGS) entry which is preliminary data.</text>
</comment>
<proteinExistence type="predicted"/>
<dbReference type="InterPro" id="IPR011043">
    <property type="entry name" value="Gal_Oxase/kelch_b-propeller"/>
</dbReference>
<feature type="compositionally biased region" description="Low complexity" evidence="2">
    <location>
        <begin position="14"/>
        <end position="28"/>
    </location>
</feature>
<protein>
    <recommendedName>
        <fullName evidence="3">VWFA domain-containing protein</fullName>
    </recommendedName>
</protein>
<feature type="region of interest" description="Disordered" evidence="2">
    <location>
        <begin position="1"/>
        <end position="58"/>
    </location>
</feature>
<gene>
    <name evidence="4" type="ORF">RND71_017782</name>
</gene>
<evidence type="ECO:0000313" key="5">
    <source>
        <dbReference type="Proteomes" id="UP001291623"/>
    </source>
</evidence>
<dbReference type="InterPro" id="IPR009880">
    <property type="entry name" value="Glyoxal_oxidase_N"/>
</dbReference>
<feature type="domain" description="VWFA" evidence="3">
    <location>
        <begin position="88"/>
        <end position="318"/>
    </location>
</feature>
<dbReference type="SUPFAM" id="SSF81296">
    <property type="entry name" value="E set domains"/>
    <property type="match status" value="1"/>
</dbReference>
<name>A0AAE1S4U0_9SOLA</name>
<dbReference type="Pfam" id="PF07002">
    <property type="entry name" value="Copine"/>
    <property type="match status" value="1"/>
</dbReference>
<dbReference type="Pfam" id="PF07250">
    <property type="entry name" value="Glyoxal_oxid_N"/>
    <property type="match status" value="1"/>
</dbReference>
<evidence type="ECO:0000256" key="2">
    <source>
        <dbReference type="SAM" id="MobiDB-lite"/>
    </source>
</evidence>
<dbReference type="InterPro" id="IPR013783">
    <property type="entry name" value="Ig-like_fold"/>
</dbReference>
<dbReference type="InterPro" id="IPR037293">
    <property type="entry name" value="Gal_Oxidase_central_sf"/>
</dbReference>
<sequence>MGGKSSKRSTTGRYASFGSSSQSGYPGYAPSPYPQPTYNYPPPPSYQTYGGPPPESKKRLERKYSKIDDEYNNLEQVTDALARAGLESSNLIVGIDFTKSNEWTGARSFHRKSLHHIGDGQNPYEQAISIIGRTLSKFDEDNLIPCFGFGDASTHDQEVFSFYPDEKFCNGFEEVLGRYRELVPQLRLAGPTSFAPIIEMAITIVEQSGGQYHVLLIIADGQGQAVPGSRDKIHPFSTLCLSLPRNGLGRLEVTRSVDTANGQLSPQEKRTVEAIVKASQYPLSIVLVGVGDGPWDMMREFDDNIPARAFDNFQASNYCLLFSCLDDIMSKNVDRSRKEAEFALSALMEIPSQYKATLELNILGARRGNEIDRIPLHPPRYGAASFGTTSKPSQNSSYHPSAPSSSGHNSAVGSGYNSAAGSSHPLCPICITSPKDMAFGCGHQCSLTNACGIFSQKWRTGLMSDLVSRLTEPHNLPLVVHEANPMKMGARTVLPHSAERKGTWKLLLNNTGVVGVHMVLTHWNTVILFDRSGSGPSGYQLRHRFNGARCKGTHNDLSDSTCYAHSVEYSISNNSVRHFNLMSDTFSSSGSILSDGRIVQSGVFGDASRRIHYFGPCKSGDKCDWSVDKKHLPENRWYASSQILPADERIIVVGGRGSFTYDFLPKMSTNEKAFHLSFLQQTSEGNEGGNNLYPIVHLSSDGNLFIFANRDSILFNYKQNRVAKKFARIPGLGSRSYPSTGSSVILPLDHKDGFHKVEVMMCGGATTGANEAAQQGRFLTGLSSCGRMVITGNKNQWKMENMPGPRLMHDMVLLPTGQVLIINGAKRGCAGWNNGASPALEPYLYNPKKTLGRRFTVLKSTKIARMYHSSAILVPDGSVLVAGSNPNNQYTYKNVSHPTELRLHAFIPDYMGREYSHQRPHNVAIDINGKEGVAYGNEFLVHFLLGSKPSKYLAFSAYAPPFTTHSLSMNQRLLRLRCKRLISYAKGWWNATVEAPPSANVAPNGLYLLSVVNEGIPSISEWVKFIQAAST</sequence>
<keyword evidence="1" id="KW-0732">Signal</keyword>
<dbReference type="InterPro" id="IPR002035">
    <property type="entry name" value="VWF_A"/>
</dbReference>
<dbReference type="SUPFAM" id="SSF53300">
    <property type="entry name" value="vWA-like"/>
    <property type="match status" value="1"/>
</dbReference>
<dbReference type="Proteomes" id="UP001291623">
    <property type="component" value="Unassembled WGS sequence"/>
</dbReference>
<evidence type="ECO:0000256" key="1">
    <source>
        <dbReference type="ARBA" id="ARBA00022729"/>
    </source>
</evidence>
<dbReference type="InterPro" id="IPR015202">
    <property type="entry name" value="GO-like_E_set"/>
</dbReference>
<dbReference type="SUPFAM" id="SSF50965">
    <property type="entry name" value="Galactose oxidase, central domain"/>
    <property type="match status" value="1"/>
</dbReference>
<dbReference type="InterPro" id="IPR010734">
    <property type="entry name" value="Copine_C"/>
</dbReference>
<feature type="compositionally biased region" description="Pro residues" evidence="2">
    <location>
        <begin position="29"/>
        <end position="45"/>
    </location>
</feature>
<accession>A0AAE1S4U0</accession>
<feature type="region of interest" description="Disordered" evidence="2">
    <location>
        <begin position="382"/>
        <end position="415"/>
    </location>
</feature>
<dbReference type="EMBL" id="JAVYJV010000009">
    <property type="protein sequence ID" value="KAK4362541.1"/>
    <property type="molecule type" value="Genomic_DNA"/>
</dbReference>
<evidence type="ECO:0000313" key="4">
    <source>
        <dbReference type="EMBL" id="KAK4362541.1"/>
    </source>
</evidence>
<dbReference type="AlphaFoldDB" id="A0AAE1S4U0"/>
<dbReference type="Pfam" id="PF09118">
    <property type="entry name" value="GO-like_E_set"/>
    <property type="match status" value="1"/>
</dbReference>
<dbReference type="Gene3D" id="2.60.40.10">
    <property type="entry name" value="Immunoglobulins"/>
    <property type="match status" value="1"/>
</dbReference>
<feature type="compositionally biased region" description="Low complexity" evidence="2">
    <location>
        <begin position="393"/>
        <end position="406"/>
    </location>
</feature>
<keyword evidence="5" id="KW-1185">Reference proteome</keyword>
<reference evidence="4" key="1">
    <citation type="submission" date="2023-12" db="EMBL/GenBank/DDBJ databases">
        <title>Genome assembly of Anisodus tanguticus.</title>
        <authorList>
            <person name="Wang Y.-J."/>
        </authorList>
    </citation>
    <scope>NUCLEOTIDE SEQUENCE</scope>
    <source>
        <strain evidence="4">KB-2021</strain>
        <tissue evidence="4">Leaf</tissue>
    </source>
</reference>
<dbReference type="InterPro" id="IPR014756">
    <property type="entry name" value="Ig_E-set"/>
</dbReference>
<dbReference type="CDD" id="cd02851">
    <property type="entry name" value="E_set_GO_C"/>
    <property type="match status" value="1"/>
</dbReference>
<dbReference type="Gene3D" id="2.130.10.80">
    <property type="entry name" value="Galactose oxidase/kelch, beta-propeller"/>
    <property type="match status" value="1"/>
</dbReference>